<proteinExistence type="predicted"/>
<accession>A0A8S9H0F8</accession>
<name>A0A8S9H0F8_BRACR</name>
<evidence type="ECO:0000313" key="1">
    <source>
        <dbReference type="EMBL" id="KAF2549898.1"/>
    </source>
</evidence>
<comment type="caution">
    <text evidence="1">The sequence shown here is derived from an EMBL/GenBank/DDBJ whole genome shotgun (WGS) entry which is preliminary data.</text>
</comment>
<dbReference type="Proteomes" id="UP000712281">
    <property type="component" value="Unassembled WGS sequence"/>
</dbReference>
<evidence type="ECO:0000313" key="2">
    <source>
        <dbReference type="Proteomes" id="UP000712281"/>
    </source>
</evidence>
<protein>
    <submittedName>
        <fullName evidence="1">Uncharacterized protein</fullName>
    </submittedName>
</protein>
<gene>
    <name evidence="1" type="ORF">F2Q68_00034955</name>
</gene>
<dbReference type="EMBL" id="QGKW02001988">
    <property type="protein sequence ID" value="KAF2549898.1"/>
    <property type="molecule type" value="Genomic_DNA"/>
</dbReference>
<sequence length="108" mass="12279">MSSRCDGSFVAVPETYKLDPFLCLQALDRRCRFLWSWARSIPRLRLFERGAGSDVDFIILSETWTSSSRLIRRSITSMDGRAVGWRSRTKVLAAFVIGLGEFVFTIPA</sequence>
<organism evidence="1 2">
    <name type="scientific">Brassica cretica</name>
    <name type="common">Mustard</name>
    <dbReference type="NCBI Taxonomy" id="69181"/>
    <lineage>
        <taxon>Eukaryota</taxon>
        <taxon>Viridiplantae</taxon>
        <taxon>Streptophyta</taxon>
        <taxon>Embryophyta</taxon>
        <taxon>Tracheophyta</taxon>
        <taxon>Spermatophyta</taxon>
        <taxon>Magnoliopsida</taxon>
        <taxon>eudicotyledons</taxon>
        <taxon>Gunneridae</taxon>
        <taxon>Pentapetalae</taxon>
        <taxon>rosids</taxon>
        <taxon>malvids</taxon>
        <taxon>Brassicales</taxon>
        <taxon>Brassicaceae</taxon>
        <taxon>Brassiceae</taxon>
        <taxon>Brassica</taxon>
    </lineage>
</organism>
<dbReference type="AlphaFoldDB" id="A0A8S9H0F8"/>
<reference evidence="1" key="1">
    <citation type="submission" date="2019-12" db="EMBL/GenBank/DDBJ databases">
        <title>Genome sequencing and annotation of Brassica cretica.</title>
        <authorList>
            <person name="Studholme D.J."/>
            <person name="Sarris P.F."/>
        </authorList>
    </citation>
    <scope>NUCLEOTIDE SEQUENCE</scope>
    <source>
        <strain evidence="1">PFS-001/15</strain>
        <tissue evidence="1">Leaf</tissue>
    </source>
</reference>